<evidence type="ECO:0000313" key="3">
    <source>
        <dbReference type="Proteomes" id="UP000777935"/>
    </source>
</evidence>
<accession>A0ABX2J045</accession>
<protein>
    <recommendedName>
        <fullName evidence="4">Lipoprotein</fullName>
    </recommendedName>
</protein>
<evidence type="ECO:0000313" key="2">
    <source>
        <dbReference type="EMBL" id="NSX56439.1"/>
    </source>
</evidence>
<name>A0ABX2J045_9RHOB</name>
<gene>
    <name evidence="2" type="ORF">HRQ87_16735</name>
</gene>
<dbReference type="Proteomes" id="UP000777935">
    <property type="component" value="Unassembled WGS sequence"/>
</dbReference>
<dbReference type="RefSeq" id="WP_174139592.1">
    <property type="nucleotide sequence ID" value="NZ_JABUFE010000012.1"/>
</dbReference>
<feature type="chain" id="PRO_5046522161" description="Lipoprotein" evidence="1">
    <location>
        <begin position="18"/>
        <end position="70"/>
    </location>
</feature>
<evidence type="ECO:0000256" key="1">
    <source>
        <dbReference type="SAM" id="SignalP"/>
    </source>
</evidence>
<dbReference type="EMBL" id="JABUFE010000012">
    <property type="protein sequence ID" value="NSX56439.1"/>
    <property type="molecule type" value="Genomic_DNA"/>
</dbReference>
<sequence>MKNGLLLMILLLLAACGSPKPGLVTSCMFEVKPPGTYESTDLNSPTVVPGDGGTQAGADALNDCIRRKAA</sequence>
<organism evidence="2 3">
    <name type="scientific">Parasulfitobacter algicola</name>
    <dbReference type="NCBI Taxonomy" id="2614809"/>
    <lineage>
        <taxon>Bacteria</taxon>
        <taxon>Pseudomonadati</taxon>
        <taxon>Pseudomonadota</taxon>
        <taxon>Alphaproteobacteria</taxon>
        <taxon>Rhodobacterales</taxon>
        <taxon>Roseobacteraceae</taxon>
        <taxon>Parasulfitobacter</taxon>
    </lineage>
</organism>
<keyword evidence="3" id="KW-1185">Reference proteome</keyword>
<evidence type="ECO:0008006" key="4">
    <source>
        <dbReference type="Google" id="ProtNLM"/>
    </source>
</evidence>
<feature type="signal peptide" evidence="1">
    <location>
        <begin position="1"/>
        <end position="17"/>
    </location>
</feature>
<dbReference type="PROSITE" id="PS51257">
    <property type="entry name" value="PROKAR_LIPOPROTEIN"/>
    <property type="match status" value="1"/>
</dbReference>
<proteinExistence type="predicted"/>
<comment type="caution">
    <text evidence="2">The sequence shown here is derived from an EMBL/GenBank/DDBJ whole genome shotgun (WGS) entry which is preliminary data.</text>
</comment>
<reference evidence="2 3" key="1">
    <citation type="submission" date="2020-06" db="EMBL/GenBank/DDBJ databases">
        <title>Sulfitobacter algicola sp. nov., isolated from green algae.</title>
        <authorList>
            <person name="Wang C."/>
        </authorList>
    </citation>
    <scope>NUCLEOTIDE SEQUENCE [LARGE SCALE GENOMIC DNA]</scope>
    <source>
        <strain evidence="2 3">1151</strain>
    </source>
</reference>
<keyword evidence="1" id="KW-0732">Signal</keyword>